<organism evidence="4 5">
    <name type="scientific">Nocardioides daedukensis</name>
    <dbReference type="NCBI Taxonomy" id="634462"/>
    <lineage>
        <taxon>Bacteria</taxon>
        <taxon>Bacillati</taxon>
        <taxon>Actinomycetota</taxon>
        <taxon>Actinomycetes</taxon>
        <taxon>Propionibacteriales</taxon>
        <taxon>Nocardioidaceae</taxon>
        <taxon>Nocardioides</taxon>
    </lineage>
</organism>
<dbReference type="PANTHER" id="PTHR48100">
    <property type="entry name" value="BROAD-SPECIFICITY PHOSPHATASE YOR283W-RELATED"/>
    <property type="match status" value="1"/>
</dbReference>
<dbReference type="CDD" id="cd07040">
    <property type="entry name" value="HP"/>
    <property type="match status" value="1"/>
</dbReference>
<gene>
    <name evidence="4" type="ORF">BJ980_003665</name>
</gene>
<dbReference type="GO" id="GO:0016791">
    <property type="term" value="F:phosphatase activity"/>
    <property type="evidence" value="ECO:0007669"/>
    <property type="project" value="TreeGrafter"/>
</dbReference>
<dbReference type="EC" id="5.4.2.12" evidence="4"/>
<keyword evidence="5" id="KW-1185">Reference proteome</keyword>
<name>A0A7Y9S1T0_9ACTN</name>
<protein>
    <submittedName>
        <fullName evidence="4">Putative phosphoglycerate mutase</fullName>
        <ecNumber evidence="4">5.4.2.12</ecNumber>
    </submittedName>
</protein>
<accession>A0A7Y9S1T0</accession>
<feature type="active site" description="Tele-phosphohistidine intermediate" evidence="1">
    <location>
        <position position="64"/>
    </location>
</feature>
<keyword evidence="4" id="KW-0413">Isomerase</keyword>
<evidence type="ECO:0000313" key="4">
    <source>
        <dbReference type="EMBL" id="NYG60742.1"/>
    </source>
</evidence>
<dbReference type="AlphaFoldDB" id="A0A7Y9S1T0"/>
<dbReference type="GO" id="GO:0004619">
    <property type="term" value="F:phosphoglycerate mutase activity"/>
    <property type="evidence" value="ECO:0007669"/>
    <property type="project" value="UniProtKB-EC"/>
</dbReference>
<dbReference type="Pfam" id="PF00300">
    <property type="entry name" value="His_Phos_1"/>
    <property type="match status" value="1"/>
</dbReference>
<feature type="compositionally biased region" description="Gly residues" evidence="3">
    <location>
        <begin position="1"/>
        <end position="12"/>
    </location>
</feature>
<dbReference type="InterPro" id="IPR013078">
    <property type="entry name" value="His_Pase_superF_clade-1"/>
</dbReference>
<evidence type="ECO:0000256" key="1">
    <source>
        <dbReference type="PIRSR" id="PIRSR613078-1"/>
    </source>
</evidence>
<dbReference type="SUPFAM" id="SSF53254">
    <property type="entry name" value="Phosphoglycerate mutase-like"/>
    <property type="match status" value="1"/>
</dbReference>
<proteinExistence type="predicted"/>
<comment type="caution">
    <text evidence="4">The sequence shown here is derived from an EMBL/GenBank/DDBJ whole genome shotgun (WGS) entry which is preliminary data.</text>
</comment>
<dbReference type="EMBL" id="JACCAA010000001">
    <property type="protein sequence ID" value="NYG60742.1"/>
    <property type="molecule type" value="Genomic_DNA"/>
</dbReference>
<feature type="active site" description="Proton donor/acceptor" evidence="1">
    <location>
        <position position="140"/>
    </location>
</feature>
<evidence type="ECO:0000256" key="2">
    <source>
        <dbReference type="PIRSR" id="PIRSR613078-2"/>
    </source>
</evidence>
<feature type="region of interest" description="Disordered" evidence="3">
    <location>
        <begin position="1"/>
        <end position="58"/>
    </location>
</feature>
<dbReference type="SMART" id="SM00855">
    <property type="entry name" value="PGAM"/>
    <property type="match status" value="1"/>
</dbReference>
<dbReference type="InterPro" id="IPR050275">
    <property type="entry name" value="PGM_Phosphatase"/>
</dbReference>
<evidence type="ECO:0000256" key="3">
    <source>
        <dbReference type="SAM" id="MobiDB-lite"/>
    </source>
</evidence>
<evidence type="ECO:0000313" key="5">
    <source>
        <dbReference type="Proteomes" id="UP000540656"/>
    </source>
</evidence>
<dbReference type="RefSeq" id="WP_179500400.1">
    <property type="nucleotide sequence ID" value="NZ_JACCAA010000001.1"/>
</dbReference>
<dbReference type="Gene3D" id="3.40.50.1240">
    <property type="entry name" value="Phosphoglycerate mutase-like"/>
    <property type="match status" value="1"/>
</dbReference>
<dbReference type="Proteomes" id="UP000540656">
    <property type="component" value="Unassembled WGS sequence"/>
</dbReference>
<sequence>MSSGPSGTGAGGQPLEDPRPDSLIEAIEDPTEAPLADESVAQPAPARGWSPAGPPPTTLVLIRHGVTPHTVDKRFSGGLASANPGLSDLGREQVRATAEWLQNMHLDAVIASPVRRTLESAEIIAEVLGHDLETEAGFAEMEFGDWDGMTFGEVAEKHQADLDAWLGSVDVAPPGGESMRAVQARVLAGLDRTLAAHTGRTIAVVSHVTPIKTLVSHAVQAPLDSLFRMELTPASVSVVSFHENSGRNGDERVGSLRLFNARPGDEILPPARF</sequence>
<dbReference type="InterPro" id="IPR029033">
    <property type="entry name" value="His_PPase_superfam"/>
</dbReference>
<feature type="binding site" evidence="2">
    <location>
        <position position="116"/>
    </location>
    <ligand>
        <name>substrate</name>
    </ligand>
</feature>
<dbReference type="GO" id="GO:0005737">
    <property type="term" value="C:cytoplasm"/>
    <property type="evidence" value="ECO:0007669"/>
    <property type="project" value="TreeGrafter"/>
</dbReference>
<dbReference type="PANTHER" id="PTHR48100:SF1">
    <property type="entry name" value="HISTIDINE PHOSPHATASE FAMILY PROTEIN-RELATED"/>
    <property type="match status" value="1"/>
</dbReference>
<reference evidence="4 5" key="1">
    <citation type="submission" date="2020-07" db="EMBL/GenBank/DDBJ databases">
        <title>Sequencing the genomes of 1000 actinobacteria strains.</title>
        <authorList>
            <person name="Klenk H.-P."/>
        </authorList>
    </citation>
    <scope>NUCLEOTIDE SEQUENCE [LARGE SCALE GENOMIC DNA]</scope>
    <source>
        <strain evidence="4 5">DSM 23819</strain>
    </source>
</reference>